<dbReference type="CDD" id="cd00170">
    <property type="entry name" value="SEC14"/>
    <property type="match status" value="1"/>
</dbReference>
<dbReference type="Proteomes" id="UP001157974">
    <property type="component" value="Unassembled WGS sequence"/>
</dbReference>
<dbReference type="EMBL" id="JAMWBK010000010">
    <property type="protein sequence ID" value="KAJ8901734.1"/>
    <property type="molecule type" value="Genomic_DNA"/>
</dbReference>
<gene>
    <name evidence="2" type="ORF">NDN08_003940</name>
</gene>
<dbReference type="Pfam" id="PF13716">
    <property type="entry name" value="CRAL_TRIO_2"/>
    <property type="match status" value="1"/>
</dbReference>
<dbReference type="SUPFAM" id="SSF52087">
    <property type="entry name" value="CRAL/TRIO domain"/>
    <property type="match status" value="1"/>
</dbReference>
<dbReference type="InterPro" id="IPR001251">
    <property type="entry name" value="CRAL-TRIO_dom"/>
</dbReference>
<keyword evidence="3" id="KW-1185">Reference proteome</keyword>
<dbReference type="Gene3D" id="3.40.525.10">
    <property type="entry name" value="CRAL-TRIO lipid binding domain"/>
    <property type="match status" value="1"/>
</dbReference>
<feature type="domain" description="CRAL-TRIO" evidence="1">
    <location>
        <begin position="44"/>
        <end position="179"/>
    </location>
</feature>
<protein>
    <recommendedName>
        <fullName evidence="1">CRAL-TRIO domain-containing protein</fullName>
    </recommendedName>
</protein>
<evidence type="ECO:0000313" key="3">
    <source>
        <dbReference type="Proteomes" id="UP001157974"/>
    </source>
</evidence>
<dbReference type="PANTHER" id="PTHR48411">
    <property type="entry name" value="OS01G0948300 PROTEIN"/>
    <property type="match status" value="1"/>
</dbReference>
<accession>A0AAV8UIA5</accession>
<proteinExistence type="predicted"/>
<evidence type="ECO:0000259" key="1">
    <source>
        <dbReference type="Pfam" id="PF13716"/>
    </source>
</evidence>
<comment type="caution">
    <text evidence="2">The sequence shown here is derived from an EMBL/GenBank/DDBJ whole genome shotgun (WGS) entry which is preliminary data.</text>
</comment>
<sequence>MALEIEKVFEVPVKKQEKPVWVPEKVSKSHPSFLHITGASDSMGRPMVIVLGDRLPATSAFDVATLVKYIKEYLEELVKREYVLLYVHSRKAEKRGYPSLEWMRQIQDALNVNYKKNLKKIVILHPTDSLKSAMGVTFKALISPKVFRKVAYLRFVDELEQVGINPDHLELPVTVYDNDVRQMIARGRVSTDQDSYAPPKQLYSDDPLLQGFRALGKLTRRR</sequence>
<dbReference type="AlphaFoldDB" id="A0AAV8UIA5"/>
<organism evidence="2 3">
    <name type="scientific">Rhodosorus marinus</name>
    <dbReference type="NCBI Taxonomy" id="101924"/>
    <lineage>
        <taxon>Eukaryota</taxon>
        <taxon>Rhodophyta</taxon>
        <taxon>Stylonematophyceae</taxon>
        <taxon>Stylonematales</taxon>
        <taxon>Stylonemataceae</taxon>
        <taxon>Rhodosorus</taxon>
    </lineage>
</organism>
<dbReference type="PANTHER" id="PTHR48411:SF1">
    <property type="entry name" value="OS01G0948300 PROTEIN"/>
    <property type="match status" value="1"/>
</dbReference>
<reference evidence="2 3" key="1">
    <citation type="journal article" date="2023" name="Nat. Commun.">
        <title>Origin of minicircular mitochondrial genomes in red algae.</title>
        <authorList>
            <person name="Lee Y."/>
            <person name="Cho C.H."/>
            <person name="Lee Y.M."/>
            <person name="Park S.I."/>
            <person name="Yang J.H."/>
            <person name="West J.A."/>
            <person name="Bhattacharya D."/>
            <person name="Yoon H.S."/>
        </authorList>
    </citation>
    <scope>NUCLEOTIDE SEQUENCE [LARGE SCALE GENOMIC DNA]</scope>
    <source>
        <strain evidence="2 3">CCMP1338</strain>
        <tissue evidence="2">Whole cell</tissue>
    </source>
</reference>
<name>A0AAV8UIA5_9RHOD</name>
<dbReference type="InterPro" id="IPR036865">
    <property type="entry name" value="CRAL-TRIO_dom_sf"/>
</dbReference>
<evidence type="ECO:0000313" key="2">
    <source>
        <dbReference type="EMBL" id="KAJ8901734.1"/>
    </source>
</evidence>